<dbReference type="AlphaFoldDB" id="A0AAV6Z222"/>
<proteinExistence type="predicted"/>
<protein>
    <submittedName>
        <fullName evidence="1">Uncharacterized protein</fullName>
    </submittedName>
</protein>
<keyword evidence="2" id="KW-1185">Reference proteome</keyword>
<accession>A0AAV6Z222</accession>
<organism evidence="1 2">
    <name type="scientific">Engystomops pustulosus</name>
    <name type="common">Tungara frog</name>
    <name type="synonym">Physalaemus pustulosus</name>
    <dbReference type="NCBI Taxonomy" id="76066"/>
    <lineage>
        <taxon>Eukaryota</taxon>
        <taxon>Metazoa</taxon>
        <taxon>Chordata</taxon>
        <taxon>Craniata</taxon>
        <taxon>Vertebrata</taxon>
        <taxon>Euteleostomi</taxon>
        <taxon>Amphibia</taxon>
        <taxon>Batrachia</taxon>
        <taxon>Anura</taxon>
        <taxon>Neobatrachia</taxon>
        <taxon>Hyloidea</taxon>
        <taxon>Leptodactylidae</taxon>
        <taxon>Leiuperinae</taxon>
        <taxon>Engystomops</taxon>
    </lineage>
</organism>
<evidence type="ECO:0000313" key="1">
    <source>
        <dbReference type="EMBL" id="KAG8543211.1"/>
    </source>
</evidence>
<reference evidence="1" key="1">
    <citation type="thesis" date="2020" institute="ProQuest LLC" country="789 East Eisenhower Parkway, Ann Arbor, MI, USA">
        <title>Comparative Genomics and Chromosome Evolution.</title>
        <authorList>
            <person name="Mudd A.B."/>
        </authorList>
    </citation>
    <scope>NUCLEOTIDE SEQUENCE</scope>
    <source>
        <strain evidence="1">237g6f4</strain>
        <tissue evidence="1">Blood</tissue>
    </source>
</reference>
<dbReference type="EMBL" id="WNYA01003784">
    <property type="protein sequence ID" value="KAG8543211.1"/>
    <property type="molecule type" value="Genomic_DNA"/>
</dbReference>
<gene>
    <name evidence="1" type="ORF">GDO81_025201</name>
</gene>
<comment type="caution">
    <text evidence="1">The sequence shown here is derived from an EMBL/GenBank/DDBJ whole genome shotgun (WGS) entry which is preliminary data.</text>
</comment>
<evidence type="ECO:0000313" key="2">
    <source>
        <dbReference type="Proteomes" id="UP000824782"/>
    </source>
</evidence>
<name>A0AAV6Z222_ENGPU</name>
<dbReference type="Proteomes" id="UP000824782">
    <property type="component" value="Unassembled WGS sequence"/>
</dbReference>
<sequence>MAASPSRIITPDVSLNIVPQAGNPFTFFLSYILRFVYFCIWESGVTANIAAILGVEQFLGNDGGHFVCEPGSHQLNRKNQRGRCHGIYIYYIGGGALGFCHGGGRR</sequence>